<dbReference type="GO" id="GO:0006950">
    <property type="term" value="P:response to stress"/>
    <property type="evidence" value="ECO:0007669"/>
    <property type="project" value="TreeGrafter"/>
</dbReference>
<dbReference type="Gene3D" id="1.10.10.10">
    <property type="entry name" value="Winged helix-like DNA-binding domain superfamily/Winged helix DNA-binding domain"/>
    <property type="match status" value="1"/>
</dbReference>
<dbReference type="Pfam" id="PF01047">
    <property type="entry name" value="MarR"/>
    <property type="match status" value="1"/>
</dbReference>
<evidence type="ECO:0000313" key="2">
    <source>
        <dbReference type="EMBL" id="AWR22087.1"/>
    </source>
</evidence>
<protein>
    <submittedName>
        <fullName evidence="2">HTH-type transcriptional regulator MgrA</fullName>
    </submittedName>
</protein>
<dbReference type="Proteomes" id="UP000246894">
    <property type="component" value="Chromosome"/>
</dbReference>
<evidence type="ECO:0000313" key="3">
    <source>
        <dbReference type="Proteomes" id="UP000246894"/>
    </source>
</evidence>
<dbReference type="KEGG" id="aum:AURMO_01501"/>
<dbReference type="SMART" id="SM00347">
    <property type="entry name" value="HTH_MARR"/>
    <property type="match status" value="1"/>
</dbReference>
<dbReference type="AlphaFoldDB" id="A0A2Z3RZG6"/>
<dbReference type="SUPFAM" id="SSF46785">
    <property type="entry name" value="Winged helix' DNA-binding domain"/>
    <property type="match status" value="1"/>
</dbReference>
<gene>
    <name evidence="2" type="ORF">AURMO_01501</name>
</gene>
<reference evidence="2 3" key="1">
    <citation type="submission" date="2017-10" db="EMBL/GenBank/DDBJ databases">
        <title>Genome of an Actinobacterium that displays light-enhanced growth.</title>
        <authorList>
            <person name="Maresca J.A."/>
            <person name="Hempel P."/>
            <person name="Shevchenko O."/>
            <person name="Miller K.J."/>
            <person name="Hahn M.W."/>
        </authorList>
    </citation>
    <scope>NUCLEOTIDE SEQUENCE [LARGE SCALE GENOMIC DNA]</scope>
    <source>
        <strain evidence="2 3">MWH-Mo1</strain>
    </source>
</reference>
<dbReference type="OrthoDB" id="3237509at2"/>
<dbReference type="EMBL" id="CP023994">
    <property type="protein sequence ID" value="AWR22087.1"/>
    <property type="molecule type" value="Genomic_DNA"/>
</dbReference>
<dbReference type="PANTHER" id="PTHR33164">
    <property type="entry name" value="TRANSCRIPTIONAL REGULATOR, MARR FAMILY"/>
    <property type="match status" value="1"/>
</dbReference>
<sequence>MAGSHTLAETESQITSRLSHMTLDFEAMAVMSNLFRAASAVRNHFERNVLAESGLSWTAFVVLWVTWIWEPAETRDIAEESGISKATLTGVLKTLEKMGLAERSRSEADGRLVLVNLTDKGHKLMEKLFPAFNRQEIEISSNIPAADRGRFADMLRLLTNYTEAQAK</sequence>
<dbReference type="PRINTS" id="PR00598">
    <property type="entry name" value="HTHMARR"/>
</dbReference>
<keyword evidence="3" id="KW-1185">Reference proteome</keyword>
<organism evidence="2 3">
    <name type="scientific">Aurantimicrobium photophilum</name>
    <dbReference type="NCBI Taxonomy" id="1987356"/>
    <lineage>
        <taxon>Bacteria</taxon>
        <taxon>Bacillati</taxon>
        <taxon>Actinomycetota</taxon>
        <taxon>Actinomycetes</taxon>
        <taxon>Micrococcales</taxon>
        <taxon>Microbacteriaceae</taxon>
        <taxon>Aurantimicrobium</taxon>
    </lineage>
</organism>
<name>A0A2Z3RZG6_9MICO</name>
<dbReference type="InterPro" id="IPR036388">
    <property type="entry name" value="WH-like_DNA-bd_sf"/>
</dbReference>
<dbReference type="GO" id="GO:0003700">
    <property type="term" value="F:DNA-binding transcription factor activity"/>
    <property type="evidence" value="ECO:0007669"/>
    <property type="project" value="InterPro"/>
</dbReference>
<evidence type="ECO:0000259" key="1">
    <source>
        <dbReference type="PROSITE" id="PS50995"/>
    </source>
</evidence>
<dbReference type="InterPro" id="IPR000835">
    <property type="entry name" value="HTH_MarR-typ"/>
</dbReference>
<dbReference type="PROSITE" id="PS50995">
    <property type="entry name" value="HTH_MARR_2"/>
    <property type="match status" value="1"/>
</dbReference>
<dbReference type="InterPro" id="IPR036390">
    <property type="entry name" value="WH_DNA-bd_sf"/>
</dbReference>
<accession>A0A2Z3RZG6</accession>
<feature type="domain" description="HTH marR-type" evidence="1">
    <location>
        <begin position="27"/>
        <end position="160"/>
    </location>
</feature>
<dbReference type="InterPro" id="IPR039422">
    <property type="entry name" value="MarR/SlyA-like"/>
</dbReference>
<dbReference type="PANTHER" id="PTHR33164:SF89">
    <property type="entry name" value="MARR FAMILY REGULATORY PROTEIN"/>
    <property type="match status" value="1"/>
</dbReference>
<proteinExistence type="predicted"/>
<dbReference type="RefSeq" id="WP_110234546.1">
    <property type="nucleotide sequence ID" value="NZ_CP023994.1"/>
</dbReference>